<sequence>MSPGAQDDVADDSWSEASEGEQQAWLRSALIECDTKPMEVDPRYEIPIEPVDFAAEFNNGKTISFDIYKSPVKRNPGDSTHCSVSASLP</sequence>
<gene>
    <name evidence="2" type="ORF">BVRB_027030</name>
</gene>
<dbReference type="EMBL" id="KQ098085">
    <property type="protein sequence ID" value="KMS93876.1"/>
    <property type="molecule type" value="Genomic_DNA"/>
</dbReference>
<feature type="region of interest" description="Disordered" evidence="1">
    <location>
        <begin position="1"/>
        <end position="21"/>
    </location>
</feature>
<protein>
    <submittedName>
        <fullName evidence="2">Uncharacterized protein</fullName>
    </submittedName>
</protein>
<dbReference type="Gramene" id="KMS93876">
    <property type="protein sequence ID" value="KMS93876"/>
    <property type="gene ID" value="BVRB_027030"/>
</dbReference>
<feature type="non-terminal residue" evidence="2">
    <location>
        <position position="89"/>
    </location>
</feature>
<keyword evidence="3" id="KW-1185">Reference proteome</keyword>
<dbReference type="Proteomes" id="UP000035740">
    <property type="component" value="Unassembled WGS sequence"/>
</dbReference>
<evidence type="ECO:0000313" key="3">
    <source>
        <dbReference type="Proteomes" id="UP000035740"/>
    </source>
</evidence>
<evidence type="ECO:0000256" key="1">
    <source>
        <dbReference type="SAM" id="MobiDB-lite"/>
    </source>
</evidence>
<proteinExistence type="predicted"/>
<organism evidence="2 3">
    <name type="scientific">Beta vulgaris subsp. vulgaris</name>
    <name type="common">Beet</name>
    <dbReference type="NCBI Taxonomy" id="3555"/>
    <lineage>
        <taxon>Eukaryota</taxon>
        <taxon>Viridiplantae</taxon>
        <taxon>Streptophyta</taxon>
        <taxon>Embryophyta</taxon>
        <taxon>Tracheophyta</taxon>
        <taxon>Spermatophyta</taxon>
        <taxon>Magnoliopsida</taxon>
        <taxon>eudicotyledons</taxon>
        <taxon>Gunneridae</taxon>
        <taxon>Pentapetalae</taxon>
        <taxon>Caryophyllales</taxon>
        <taxon>Chenopodiaceae</taxon>
        <taxon>Betoideae</taxon>
        <taxon>Beta</taxon>
    </lineage>
</organism>
<evidence type="ECO:0000313" key="2">
    <source>
        <dbReference type="EMBL" id="KMS93876.1"/>
    </source>
</evidence>
<dbReference type="AlphaFoldDB" id="A0A0J8AYT3"/>
<name>A0A0J8AYT3_BETVV</name>
<accession>A0A0J8AYT3</accession>
<reference evidence="2 3" key="1">
    <citation type="journal article" date="2014" name="Nature">
        <title>The genome of the recently domesticated crop plant sugar beet (Beta vulgaris).</title>
        <authorList>
            <person name="Dohm J.C."/>
            <person name="Minoche A.E."/>
            <person name="Holtgrawe D."/>
            <person name="Capella-Gutierrez S."/>
            <person name="Zakrzewski F."/>
            <person name="Tafer H."/>
            <person name="Rupp O."/>
            <person name="Sorensen T.R."/>
            <person name="Stracke R."/>
            <person name="Reinhardt R."/>
            <person name="Goesmann A."/>
            <person name="Kraft T."/>
            <person name="Schulz B."/>
            <person name="Stadler P.F."/>
            <person name="Schmidt T."/>
            <person name="Gabaldon T."/>
            <person name="Lehrach H."/>
            <person name="Weisshaar B."/>
            <person name="Himmelbauer H."/>
        </authorList>
    </citation>
    <scope>NUCLEOTIDE SEQUENCE [LARGE SCALE GENOMIC DNA]</scope>
    <source>
        <tissue evidence="2">Taproot</tissue>
    </source>
</reference>